<feature type="transmembrane region" description="Helical" evidence="2">
    <location>
        <begin position="357"/>
        <end position="383"/>
    </location>
</feature>
<feature type="transmembrane region" description="Helical" evidence="2">
    <location>
        <begin position="249"/>
        <end position="267"/>
    </location>
</feature>
<evidence type="ECO:0000256" key="1">
    <source>
        <dbReference type="SAM" id="MobiDB-lite"/>
    </source>
</evidence>
<feature type="transmembrane region" description="Helical" evidence="2">
    <location>
        <begin position="36"/>
        <end position="58"/>
    </location>
</feature>
<proteinExistence type="predicted"/>
<evidence type="ECO:0008006" key="5">
    <source>
        <dbReference type="Google" id="ProtNLM"/>
    </source>
</evidence>
<feature type="region of interest" description="Disordered" evidence="1">
    <location>
        <begin position="442"/>
        <end position="461"/>
    </location>
</feature>
<keyword evidence="2" id="KW-0472">Membrane</keyword>
<evidence type="ECO:0000256" key="2">
    <source>
        <dbReference type="SAM" id="Phobius"/>
    </source>
</evidence>
<reference evidence="4" key="1">
    <citation type="journal article" date="2019" name="Int. J. Syst. Evol. Microbiol.">
        <title>The Global Catalogue of Microorganisms (GCM) 10K type strain sequencing project: providing services to taxonomists for standard genome sequencing and annotation.</title>
        <authorList>
            <consortium name="The Broad Institute Genomics Platform"/>
            <consortium name="The Broad Institute Genome Sequencing Center for Infectious Disease"/>
            <person name="Wu L."/>
            <person name="Ma J."/>
        </authorList>
    </citation>
    <scope>NUCLEOTIDE SEQUENCE [LARGE SCALE GENOMIC DNA]</scope>
    <source>
        <strain evidence="4">JCM 18959</strain>
    </source>
</reference>
<keyword evidence="4" id="KW-1185">Reference proteome</keyword>
<organism evidence="3 4">
    <name type="scientific">Microbacterium yannicii</name>
    <dbReference type="NCBI Taxonomy" id="671622"/>
    <lineage>
        <taxon>Bacteria</taxon>
        <taxon>Bacillati</taxon>
        <taxon>Actinomycetota</taxon>
        <taxon>Actinomycetes</taxon>
        <taxon>Micrococcales</taxon>
        <taxon>Microbacteriaceae</taxon>
        <taxon>Microbacterium</taxon>
    </lineage>
</organism>
<feature type="transmembrane region" description="Helical" evidence="2">
    <location>
        <begin position="78"/>
        <end position="100"/>
    </location>
</feature>
<protein>
    <recommendedName>
        <fullName evidence="5">Oligosaccharide repeat unit polymerase</fullName>
    </recommendedName>
</protein>
<feature type="transmembrane region" description="Helical" evidence="2">
    <location>
        <begin position="112"/>
        <end position="136"/>
    </location>
</feature>
<feature type="transmembrane region" description="Helical" evidence="2">
    <location>
        <begin position="197"/>
        <end position="214"/>
    </location>
</feature>
<keyword evidence="2" id="KW-0812">Transmembrane</keyword>
<evidence type="ECO:0000313" key="4">
    <source>
        <dbReference type="Proteomes" id="UP001501407"/>
    </source>
</evidence>
<comment type="caution">
    <text evidence="3">The sequence shown here is derived from an EMBL/GenBank/DDBJ whole genome shotgun (WGS) entry which is preliminary data.</text>
</comment>
<gene>
    <name evidence="3" type="ORF">GCM10025760_24190</name>
</gene>
<feature type="transmembrane region" description="Helical" evidence="2">
    <location>
        <begin position="165"/>
        <end position="188"/>
    </location>
</feature>
<accession>A0ABP9MDI3</accession>
<feature type="transmembrane region" description="Helical" evidence="2">
    <location>
        <begin position="220"/>
        <end position="237"/>
    </location>
</feature>
<name>A0ABP9MDI3_9MICO</name>
<feature type="transmembrane region" description="Helical" evidence="2">
    <location>
        <begin position="390"/>
        <end position="406"/>
    </location>
</feature>
<dbReference type="Proteomes" id="UP001501407">
    <property type="component" value="Unassembled WGS sequence"/>
</dbReference>
<keyword evidence="2" id="KW-1133">Transmembrane helix</keyword>
<sequence>MRYRPGRRAGVAAPLSSIEATGGEHSSTSISMLMHWAWSPLGLLLMIPVPALVGSLAIPDQDFRQMWGQPSFLTSDFALAIVLVTLVIALVFALAAPLYVGSTRVTLTSAQVSWINHAVIIIATITFAAYGAWILLGVARGLTPSVLISALNGEFGVMSTIKNRLLAPVSGITTWMHLGVLLGPLIILRRRTSARSGYPLLTALFALAVFRAFFFSERLAIVELVASTLIASLILRDRAPRLVATVPRTIATFVLAWGALLIFFAILEYNRSWANYYAARGDGDIVSFSWNRLLGYYATAVNNGVLFGEAAPPDLNFASLIPGISELPLVSGSSRFRQYEQLLEQSSNPEFNNISGLAVPLASLGVWGGAVFLCVLAVTVVVIAGQVRRGGIPGMLIYCVIAVGILELTRIYYFSSTRFLVIVLGLGVLWLTYPRRATRSRRVGTRVGARPRPTRDGLRAR</sequence>
<evidence type="ECO:0000313" key="3">
    <source>
        <dbReference type="EMBL" id="GAA5093703.1"/>
    </source>
</evidence>
<dbReference type="EMBL" id="BAABKZ010000002">
    <property type="protein sequence ID" value="GAA5093703.1"/>
    <property type="molecule type" value="Genomic_DNA"/>
</dbReference>
<feature type="transmembrane region" description="Helical" evidence="2">
    <location>
        <begin position="412"/>
        <end position="433"/>
    </location>
</feature>